<name>B0RAF9_CLASE</name>
<dbReference type="EMBL" id="AM849034">
    <property type="protein sequence ID" value="CAQ00327.1"/>
    <property type="molecule type" value="Genomic_DNA"/>
</dbReference>
<evidence type="ECO:0000313" key="2">
    <source>
        <dbReference type="Proteomes" id="UP000001318"/>
    </source>
</evidence>
<dbReference type="Proteomes" id="UP000001318">
    <property type="component" value="Chromosome"/>
</dbReference>
<sequence>MPSETRSRFREQAEGALATFAGIATYLLLQVARRTEVRTEGDRVLVVVCTIVAIATAAVVVVIAVRSAVRRRRERVAAEARAVEPLVGDPDGGSGS</sequence>
<reference evidence="1 2" key="1">
    <citation type="journal article" date="2008" name="J. Bacteriol.">
        <title>Genome of the actinomycete plant pathogen Clavibacter michiganensis subsp. sepedonicus suggests recent niche adaptation.</title>
        <authorList>
            <person name="Bentley S.D."/>
            <person name="Corton C."/>
            <person name="Brown S.E."/>
            <person name="Barron A."/>
            <person name="Clark L."/>
            <person name="Doggett J."/>
            <person name="Harris B."/>
            <person name="Ormond D."/>
            <person name="Quail M.A."/>
            <person name="May G."/>
            <person name="Francis D."/>
            <person name="Knudson D."/>
            <person name="Parkhill J."/>
            <person name="Ishimaru C.A."/>
        </authorList>
    </citation>
    <scope>NUCLEOTIDE SEQUENCE [LARGE SCALE GENOMIC DNA]</scope>
    <source>
        <strain evidence="2">ATCC 33113 / DSM 20744 / JCM 9667 / LMG 2889 / ICMP 2535 / C-1</strain>
    </source>
</reference>
<evidence type="ECO:0000313" key="1">
    <source>
        <dbReference type="EMBL" id="CAQ00327.1"/>
    </source>
</evidence>
<gene>
    <name evidence="1" type="ordered locus">CMS0204</name>
</gene>
<dbReference type="HOGENOM" id="CLU_2354722_0_0_11"/>
<proteinExistence type="predicted"/>
<dbReference type="AlphaFoldDB" id="B0RAF9"/>
<organism evidence="1 2">
    <name type="scientific">Clavibacter sepedonicus</name>
    <name type="common">Clavibacter michiganensis subsp. sepedonicus</name>
    <dbReference type="NCBI Taxonomy" id="31964"/>
    <lineage>
        <taxon>Bacteria</taxon>
        <taxon>Bacillati</taxon>
        <taxon>Actinomycetota</taxon>
        <taxon>Actinomycetes</taxon>
        <taxon>Micrococcales</taxon>
        <taxon>Microbacteriaceae</taxon>
        <taxon>Clavibacter</taxon>
    </lineage>
</organism>
<dbReference type="RefSeq" id="WP_012297682.1">
    <property type="nucleotide sequence ID" value="NC_010407.1"/>
</dbReference>
<protein>
    <submittedName>
        <fullName evidence="1">Membrane protein</fullName>
    </submittedName>
</protein>
<dbReference type="GeneID" id="29472624"/>
<keyword evidence="2" id="KW-1185">Reference proteome</keyword>
<dbReference type="OrthoDB" id="5125903at2"/>
<accession>B0RAF9</accession>
<dbReference type="KEGG" id="cms:CMS0204"/>